<proteinExistence type="predicted"/>
<organism evidence="1 2">
    <name type="scientific">Cinchona calisaya</name>
    <dbReference type="NCBI Taxonomy" id="153742"/>
    <lineage>
        <taxon>Eukaryota</taxon>
        <taxon>Viridiplantae</taxon>
        <taxon>Streptophyta</taxon>
        <taxon>Embryophyta</taxon>
        <taxon>Tracheophyta</taxon>
        <taxon>Spermatophyta</taxon>
        <taxon>Magnoliopsida</taxon>
        <taxon>eudicotyledons</taxon>
        <taxon>Gunneridae</taxon>
        <taxon>Pentapetalae</taxon>
        <taxon>asterids</taxon>
        <taxon>lamiids</taxon>
        <taxon>Gentianales</taxon>
        <taxon>Rubiaceae</taxon>
        <taxon>Cinchonoideae</taxon>
        <taxon>Cinchoneae</taxon>
        <taxon>Cinchona</taxon>
    </lineage>
</organism>
<dbReference type="Proteomes" id="UP001630127">
    <property type="component" value="Unassembled WGS sequence"/>
</dbReference>
<dbReference type="AlphaFoldDB" id="A0ABD2ZM45"/>
<reference evidence="1 2" key="1">
    <citation type="submission" date="2024-11" db="EMBL/GenBank/DDBJ databases">
        <title>A near-complete genome assembly of Cinchona calisaya.</title>
        <authorList>
            <person name="Lian D.C."/>
            <person name="Zhao X.W."/>
            <person name="Wei L."/>
        </authorList>
    </citation>
    <scope>NUCLEOTIDE SEQUENCE [LARGE SCALE GENOMIC DNA]</scope>
    <source>
        <tissue evidence="1">Nenye</tissue>
    </source>
</reference>
<accession>A0ABD2ZM45</accession>
<protein>
    <submittedName>
        <fullName evidence="1">Uncharacterized protein</fullName>
    </submittedName>
</protein>
<dbReference type="EMBL" id="JBJUIK010000008">
    <property type="protein sequence ID" value="KAL3520529.1"/>
    <property type="molecule type" value="Genomic_DNA"/>
</dbReference>
<keyword evidence="2" id="KW-1185">Reference proteome</keyword>
<gene>
    <name evidence="1" type="ORF">ACH5RR_018678</name>
</gene>
<evidence type="ECO:0000313" key="2">
    <source>
        <dbReference type="Proteomes" id="UP001630127"/>
    </source>
</evidence>
<comment type="caution">
    <text evidence="1">The sequence shown here is derived from an EMBL/GenBank/DDBJ whole genome shotgun (WGS) entry which is preliminary data.</text>
</comment>
<evidence type="ECO:0000313" key="1">
    <source>
        <dbReference type="EMBL" id="KAL3520529.1"/>
    </source>
</evidence>
<name>A0ABD2ZM45_9GENT</name>
<sequence length="105" mass="11619">MCSLGSLASSWSSVQNLGHFDRDCHHLAAPSFRSLLLLFNHLRHSSYIWVTDLISLLHDQDNYSSHPCSSHLLSSNDLLLFSSKVECIRAVLADLDSGCSRNCGS</sequence>